<accession>A0A7M5XHW2</accession>
<sequence length="159" mass="17735">AFHLVDYCQQVGRAGRDGSSKCHAILYSFPHHAHVSRSMKKFVTEAKNKCLRSTLYTPFNENCEKVEPLNPGHSCCSFCALSCDCDGGCDYTLLPKVEEMEICSEKKVIRNVSDESKNLVREMLVESHEQQSSLLPLLTPPELVTGLSETVIESVVQNL</sequence>
<dbReference type="OrthoDB" id="5986358at2759"/>
<evidence type="ECO:0000313" key="1">
    <source>
        <dbReference type="EnsemblMetazoa" id="CLYHEMP022573.1"/>
    </source>
</evidence>
<dbReference type="InterPro" id="IPR027417">
    <property type="entry name" value="P-loop_NTPase"/>
</dbReference>
<proteinExistence type="predicted"/>
<name>A0A7M5XHW2_9CNID</name>
<keyword evidence="2" id="KW-1185">Reference proteome</keyword>
<dbReference type="EnsemblMetazoa" id="CLYHEMT022573.1">
    <property type="protein sequence ID" value="CLYHEMP022573.1"/>
    <property type="gene ID" value="CLYHEMG022573"/>
</dbReference>
<dbReference type="Proteomes" id="UP000594262">
    <property type="component" value="Unplaced"/>
</dbReference>
<protein>
    <submittedName>
        <fullName evidence="1">Uncharacterized protein</fullName>
    </submittedName>
</protein>
<evidence type="ECO:0000313" key="2">
    <source>
        <dbReference type="Proteomes" id="UP000594262"/>
    </source>
</evidence>
<organism evidence="1 2">
    <name type="scientific">Clytia hemisphaerica</name>
    <dbReference type="NCBI Taxonomy" id="252671"/>
    <lineage>
        <taxon>Eukaryota</taxon>
        <taxon>Metazoa</taxon>
        <taxon>Cnidaria</taxon>
        <taxon>Hydrozoa</taxon>
        <taxon>Hydroidolina</taxon>
        <taxon>Leptothecata</taxon>
        <taxon>Obeliida</taxon>
        <taxon>Clytiidae</taxon>
        <taxon>Clytia</taxon>
    </lineage>
</organism>
<dbReference type="Gene3D" id="3.40.50.300">
    <property type="entry name" value="P-loop containing nucleotide triphosphate hydrolases"/>
    <property type="match status" value="1"/>
</dbReference>
<reference evidence="1" key="1">
    <citation type="submission" date="2021-01" db="UniProtKB">
        <authorList>
            <consortium name="EnsemblMetazoa"/>
        </authorList>
    </citation>
    <scope>IDENTIFICATION</scope>
</reference>
<dbReference type="AlphaFoldDB" id="A0A7M5XHW2"/>